<dbReference type="RefSeq" id="WP_005370431.1">
    <property type="nucleotide sequence ID" value="NZ_CM001475.1"/>
</dbReference>
<evidence type="ECO:0000313" key="8">
    <source>
        <dbReference type="Proteomes" id="UP000005090"/>
    </source>
</evidence>
<feature type="domain" description="Filamentous haemagglutinin FhaB/tRNA nuclease CdiA-like TPS" evidence="6">
    <location>
        <begin position="43"/>
        <end position="155"/>
    </location>
</feature>
<dbReference type="SMART" id="SM00912">
    <property type="entry name" value="Haemagg_act"/>
    <property type="match status" value="1"/>
</dbReference>
<dbReference type="InterPro" id="IPR008638">
    <property type="entry name" value="FhaB/CdiA-like_TPS"/>
</dbReference>
<gene>
    <name evidence="7" type="ORF">Metal_1137</name>
</gene>
<feature type="chain" id="PRO_5003611971" evidence="5">
    <location>
        <begin position="46"/>
        <end position="1276"/>
    </location>
</feature>
<dbReference type="GO" id="GO:0005576">
    <property type="term" value="C:extracellular region"/>
    <property type="evidence" value="ECO:0007669"/>
    <property type="project" value="UniProtKB-SubCell"/>
</dbReference>
<evidence type="ECO:0000256" key="5">
    <source>
        <dbReference type="SAM" id="SignalP"/>
    </source>
</evidence>
<dbReference type="AlphaFoldDB" id="H8GHW9"/>
<proteinExistence type="predicted"/>
<evidence type="ECO:0000256" key="3">
    <source>
        <dbReference type="ARBA" id="ARBA00022729"/>
    </source>
</evidence>
<dbReference type="STRING" id="686340.Metal_1137"/>
<feature type="compositionally biased region" description="Polar residues" evidence="4">
    <location>
        <begin position="1240"/>
        <end position="1254"/>
    </location>
</feature>
<dbReference type="EMBL" id="CM001475">
    <property type="protein sequence ID" value="EIC28953.1"/>
    <property type="molecule type" value="Genomic_DNA"/>
</dbReference>
<keyword evidence="2" id="KW-0964">Secreted</keyword>
<dbReference type="InterPro" id="IPR050909">
    <property type="entry name" value="Bact_Autotransporter_VF"/>
</dbReference>
<evidence type="ECO:0000256" key="4">
    <source>
        <dbReference type="SAM" id="MobiDB-lite"/>
    </source>
</evidence>
<dbReference type="InterPro" id="IPR012334">
    <property type="entry name" value="Pectin_lyas_fold"/>
</dbReference>
<dbReference type="NCBIfam" id="TIGR01901">
    <property type="entry name" value="adhes_NPXG"/>
    <property type="match status" value="1"/>
</dbReference>
<accession>H8GHW9</accession>
<reference evidence="7 8" key="1">
    <citation type="journal article" date="2013" name="Genome Announc.">
        <title>Genome Sequence of the Obligate Gammaproteobacterial Methanotroph Methylomicrobium album Strain BG8.</title>
        <authorList>
            <person name="Kits K.D."/>
            <person name="Kalyuzhnaya M.G."/>
            <person name="Klotz M.G."/>
            <person name="Jetten M.S."/>
            <person name="Op den Camp H.J."/>
            <person name="Vuilleumier S."/>
            <person name="Bringel F."/>
            <person name="Dispirito A.A."/>
            <person name="Murrell J.C."/>
            <person name="Bruce D."/>
            <person name="Cheng J.F."/>
            <person name="Copeland A."/>
            <person name="Goodwin L."/>
            <person name="Hauser L."/>
            <person name="Lajus A."/>
            <person name="Land M.L."/>
            <person name="Lapidus A."/>
            <person name="Lucas S."/>
            <person name="Medigue C."/>
            <person name="Pitluck S."/>
            <person name="Woyke T."/>
            <person name="Zeytun A."/>
            <person name="Stein L.Y."/>
        </authorList>
    </citation>
    <scope>NUCLEOTIDE SEQUENCE [LARGE SCALE GENOMIC DNA]</scope>
    <source>
        <strain evidence="7 8">BG8</strain>
    </source>
</reference>
<evidence type="ECO:0000313" key="7">
    <source>
        <dbReference type="EMBL" id="EIC28953.1"/>
    </source>
</evidence>
<dbReference type="SUPFAM" id="SSF51126">
    <property type="entry name" value="Pectin lyase-like"/>
    <property type="match status" value="1"/>
</dbReference>
<evidence type="ECO:0000259" key="6">
    <source>
        <dbReference type="SMART" id="SM00912"/>
    </source>
</evidence>
<feature type="compositionally biased region" description="Polar residues" evidence="4">
    <location>
        <begin position="1200"/>
        <end position="1216"/>
    </location>
</feature>
<dbReference type="Proteomes" id="UP000005090">
    <property type="component" value="Chromosome"/>
</dbReference>
<keyword evidence="3 5" id="KW-0732">Signal</keyword>
<feature type="compositionally biased region" description="Basic and acidic residues" evidence="4">
    <location>
        <begin position="1119"/>
        <end position="1128"/>
    </location>
</feature>
<comment type="subcellular location">
    <subcellularLocation>
        <location evidence="1">Secreted</location>
    </subcellularLocation>
</comment>
<sequence length="1276" mass="132759">MNKNSIQTSVCQPNQLRTLPAAIRKRLIAEAVALAAFSFIPVAHANPTGGQVAAGNAAIVEQGARMDINQSSQRAVINWQSFSIDTHEHVNFNQPGRDAATLNRVVGNDPSAILGRMTANGNVYLINQNGIMVGKDAQINVGSLTASTANISNEDFMAGNLHFAEPGNPEARIVNFGNITAQQGGLVALVAPGVENHGVINARLGKVALASGDAFTLDLYGDRLIQLTVSKEQLDHIPNAEGHPLSHYVSNTGEITADGGIVTIMAGTGKAIIDSLINLQGHVQAQSIENKNGVISLLGDDGTRIDVAGTLDASGRSAQNDGGKVEIRGREVNLQAGSRIDVSGDRQGGTALIGGDYQGSGDGVRALLTTVERSAAINADSKTAGDGGKVIVWADDRTVYDGSISTRGGSASGNGGLVEVSGKNTLHFDGEVDASAKNGSAGELLLDPGNLTIASKTQMQSTTLLPNTGTYSSPSSADNVISSEKVNYLLQTGTSVSLKTSNDLTVASQIDGRATNGVAGASFSLSAGNNININDNILTNNGDIFINAITGNITMANGTALFAGNRNITLTAGNHTDLQHLLSTGKIDVTSGADSIFRQALVGLNNQGIGVFEVDAGGNVGLNGLLTIGGVTVLADGSIDVFKPIFAGGAVDLSGGALNVANGADISTKGANGALPGNELKLTSIGDMQVNANLLTDNAKIILKTTGTEGSITTADKILIDPGSEKLTIDAGKNITMGKTCLAPGGLCNHSTIENQGAIPATATLISQNGDIKLGDIIADRGLSITANQGKLDLSTIDLRSRGSAGIELTAKNALNLKGDLLTENGTLKIIDSGSVTGTSDKRLETGTADISLRSAGAVSLYDVFTTGKLDVIADGPIIFNRALGTGDNTYTGLAALSVQGKDAITFNDQVHLTGNHPAEGNYPTSDNVLSVLQTGTTGKLTINGKIVVDNGSVYLGKPVGIDYFNDANNIELGNSIYTLNGDAITLNNDIHVYNSKKIDSLLNVDIPPSFSEYPLHYVKDVDNQPTVELENQNGNILLSGNINGLFEPNLLLNLKLYAKSISLPNWVGIPAESFTIDSKTFNVWDGDDLSVYVNRDIENLLFFYIRTLGTAAFDYSEKPRDQNEKIPQKPISQATPILSQNRNSSWDTFNMLGNNAVSTSTASPQNSFNTDFRLFGAPSNSVSSDPEGIDTSSITKQTLNYADSSETTPNANAPENSDEETVILGGGSEADNADLGLNSPENGAVQDTYSTKHSPVCGVGRGNSKNGLPQCKEAS</sequence>
<dbReference type="Gene3D" id="2.160.20.10">
    <property type="entry name" value="Single-stranded right-handed beta-helix, Pectin lyase-like"/>
    <property type="match status" value="1"/>
</dbReference>
<organism evidence="7 8">
    <name type="scientific">Methylomicrobium album BG8</name>
    <dbReference type="NCBI Taxonomy" id="686340"/>
    <lineage>
        <taxon>Bacteria</taxon>
        <taxon>Pseudomonadati</taxon>
        <taxon>Pseudomonadota</taxon>
        <taxon>Gammaproteobacteria</taxon>
        <taxon>Methylococcales</taxon>
        <taxon>Methylococcaceae</taxon>
        <taxon>Methylomicrobium</taxon>
    </lineage>
</organism>
<dbReference type="PANTHER" id="PTHR12338">
    <property type="entry name" value="AUTOTRANSPORTER"/>
    <property type="match status" value="1"/>
</dbReference>
<dbReference type="Pfam" id="PF05860">
    <property type="entry name" value="TPS"/>
    <property type="match status" value="1"/>
</dbReference>
<evidence type="ECO:0000256" key="1">
    <source>
        <dbReference type="ARBA" id="ARBA00004613"/>
    </source>
</evidence>
<name>H8GHW9_METAL</name>
<feature type="region of interest" description="Disordered" evidence="4">
    <location>
        <begin position="1119"/>
        <end position="1138"/>
    </location>
</feature>
<keyword evidence="8" id="KW-1185">Reference proteome</keyword>
<dbReference type="eggNOG" id="COG3210">
    <property type="taxonomic scope" value="Bacteria"/>
</dbReference>
<protein>
    <submittedName>
        <fullName evidence="7">Filamentous hemagglutinin family N-terminal domain protein</fullName>
    </submittedName>
</protein>
<dbReference type="PANTHER" id="PTHR12338:SF8">
    <property type="entry name" value="HEME_HEMOPEXIN-BINDING PROTEIN"/>
    <property type="match status" value="1"/>
</dbReference>
<dbReference type="InterPro" id="IPR011050">
    <property type="entry name" value="Pectin_lyase_fold/virulence"/>
</dbReference>
<feature type="region of interest" description="Disordered" evidence="4">
    <location>
        <begin position="1200"/>
        <end position="1276"/>
    </location>
</feature>
<feature type="signal peptide" evidence="5">
    <location>
        <begin position="1"/>
        <end position="45"/>
    </location>
</feature>
<evidence type="ECO:0000256" key="2">
    <source>
        <dbReference type="ARBA" id="ARBA00022525"/>
    </source>
</evidence>
<dbReference type="HOGENOM" id="CLU_263486_0_0_6"/>